<dbReference type="GO" id="GO:0000287">
    <property type="term" value="F:magnesium ion binding"/>
    <property type="evidence" value="ECO:0007669"/>
    <property type="project" value="InterPro"/>
</dbReference>
<name>A0A081XRQ0_STRTO</name>
<feature type="binding site" evidence="2">
    <location>
        <begin position="132"/>
        <end position="133"/>
    </location>
    <ligand>
        <name>CoA</name>
        <dbReference type="ChEBI" id="CHEBI:57287"/>
    </ligand>
</feature>
<evidence type="ECO:0000313" key="8">
    <source>
        <dbReference type="Proteomes" id="UP000028341"/>
    </source>
</evidence>
<evidence type="ECO:0000256" key="4">
    <source>
        <dbReference type="SAM" id="MobiDB-lite"/>
    </source>
</evidence>
<evidence type="ECO:0000256" key="3">
    <source>
        <dbReference type="PIRSR" id="PIRSR603542-2"/>
    </source>
</evidence>
<feature type="binding site" evidence="2">
    <location>
        <position position="201"/>
    </location>
    <ligand>
        <name>CoA</name>
        <dbReference type="ChEBI" id="CHEBI:57287"/>
    </ligand>
</feature>
<dbReference type="Proteomes" id="UP000028341">
    <property type="component" value="Unassembled WGS sequence"/>
</dbReference>
<dbReference type="eggNOG" id="COG2977">
    <property type="taxonomic scope" value="Bacteria"/>
</dbReference>
<evidence type="ECO:0000256" key="2">
    <source>
        <dbReference type="PIRSR" id="PIRSR603542-1"/>
    </source>
</evidence>
<dbReference type="STRING" id="55952.BU52_15940"/>
<dbReference type="InterPro" id="IPR008278">
    <property type="entry name" value="4-PPantetheinyl_Trfase_dom"/>
</dbReference>
<dbReference type="Pfam" id="PF17837">
    <property type="entry name" value="4PPT_N"/>
    <property type="match status" value="1"/>
</dbReference>
<sequence>MTLITHHPGLRPRAATAEPAGPRVSAVPDGPSPPTTGARTGTTASSLADTLLLGPLPATALALCRLDESRVPVSLHPEERRLADALRPARRPDFVAGRAAAALALRALGVGGPVLRNGRRPVFPAGVRGSISHCVGHVGVSFVSVHPRVIATGTDLERTDRLGRDAARLVCTPHEHEWVRQARRPESRLSVVFSAKEAVYKALSALDAPAPVFHDVELRVAEGRLHAHLARGLLPAGCRLLGWVRLLPDNHVMTSVAVLSEGGRPGGEASVASFDVL</sequence>
<evidence type="ECO:0000256" key="1">
    <source>
        <dbReference type="ARBA" id="ARBA00022679"/>
    </source>
</evidence>
<feature type="binding site" evidence="2">
    <location>
        <position position="98"/>
    </location>
    <ligand>
        <name>CoA</name>
        <dbReference type="ChEBI" id="CHEBI:57287"/>
    </ligand>
</feature>
<keyword evidence="8" id="KW-1185">Reference proteome</keyword>
<dbReference type="GO" id="GO:0009366">
    <property type="term" value="C:enterobactin synthetase complex"/>
    <property type="evidence" value="ECO:0007669"/>
    <property type="project" value="InterPro"/>
</dbReference>
<dbReference type="RefSeq" id="WP_051858234.1">
    <property type="nucleotide sequence ID" value="NZ_JBFADL010000019.1"/>
</dbReference>
<proteinExistence type="predicted"/>
<dbReference type="OrthoDB" id="4325534at2"/>
<feature type="binding site" evidence="3">
    <location>
        <position position="155"/>
    </location>
    <ligand>
        <name>Mg(2+)</name>
        <dbReference type="ChEBI" id="CHEBI:18420"/>
    </ligand>
</feature>
<dbReference type="PANTHER" id="PTHR38096:SF1">
    <property type="entry name" value="ENTEROBACTIN SYNTHASE COMPONENT D"/>
    <property type="match status" value="1"/>
</dbReference>
<dbReference type="GO" id="GO:0009239">
    <property type="term" value="P:enterobactin biosynthetic process"/>
    <property type="evidence" value="ECO:0007669"/>
    <property type="project" value="InterPro"/>
</dbReference>
<feature type="region of interest" description="Disordered" evidence="4">
    <location>
        <begin position="1"/>
        <end position="42"/>
    </location>
</feature>
<keyword evidence="1" id="KW-0808">Transferase</keyword>
<comment type="cofactor">
    <cofactor evidence="3">
        <name>Mg(2+)</name>
        <dbReference type="ChEBI" id="CHEBI:18420"/>
    </cofactor>
</comment>
<feature type="binding site" evidence="3">
    <location>
        <position position="157"/>
    </location>
    <ligand>
        <name>Mg(2+)</name>
        <dbReference type="ChEBI" id="CHEBI:18420"/>
    </ligand>
</feature>
<dbReference type="Gene3D" id="3.90.470.20">
    <property type="entry name" value="4'-phosphopantetheinyl transferase domain"/>
    <property type="match status" value="1"/>
</dbReference>
<feature type="binding site" evidence="2">
    <location>
        <position position="90"/>
    </location>
    <ligand>
        <name>CoA</name>
        <dbReference type="ChEBI" id="CHEBI:57287"/>
    </ligand>
</feature>
<organism evidence="7 8">
    <name type="scientific">Streptomyces toyocaensis</name>
    <dbReference type="NCBI Taxonomy" id="55952"/>
    <lineage>
        <taxon>Bacteria</taxon>
        <taxon>Bacillati</taxon>
        <taxon>Actinomycetota</taxon>
        <taxon>Actinomycetes</taxon>
        <taxon>Kitasatosporales</taxon>
        <taxon>Streptomycetaceae</taxon>
        <taxon>Streptomyces</taxon>
    </lineage>
</organism>
<dbReference type="InterPro" id="IPR003542">
    <property type="entry name" value="Enbac_synth_compD-like"/>
</dbReference>
<protein>
    <submittedName>
        <fullName evidence="7">Uncharacterized protein</fullName>
    </submittedName>
</protein>
<dbReference type="InterPro" id="IPR041354">
    <property type="entry name" value="4PPT_N"/>
</dbReference>
<dbReference type="Pfam" id="PF01648">
    <property type="entry name" value="ACPS"/>
    <property type="match status" value="1"/>
</dbReference>
<feature type="domain" description="4'-phosphopantetheinyl transferase N-terminal" evidence="6">
    <location>
        <begin position="79"/>
        <end position="137"/>
    </location>
</feature>
<feature type="binding site" evidence="2">
    <location>
        <position position="155"/>
    </location>
    <ligand>
        <name>CoA</name>
        <dbReference type="ChEBI" id="CHEBI:57287"/>
    </ligand>
</feature>
<dbReference type="AlphaFoldDB" id="A0A081XRQ0"/>
<evidence type="ECO:0000259" key="6">
    <source>
        <dbReference type="Pfam" id="PF17837"/>
    </source>
</evidence>
<dbReference type="SUPFAM" id="SSF56214">
    <property type="entry name" value="4'-phosphopantetheinyl transferase"/>
    <property type="match status" value="1"/>
</dbReference>
<comment type="caution">
    <text evidence="7">The sequence shown here is derived from an EMBL/GenBank/DDBJ whole genome shotgun (WGS) entry which is preliminary data.</text>
</comment>
<reference evidence="7 8" key="1">
    <citation type="submission" date="2014-02" db="EMBL/GenBank/DDBJ databases">
        <title>The genome announcement of Streptomyces toyocaensis NRRL15009.</title>
        <authorList>
            <person name="Hong H.-J."/>
            <person name="Kwun M.J."/>
        </authorList>
    </citation>
    <scope>NUCLEOTIDE SEQUENCE [LARGE SCALE GENOMIC DNA]</scope>
    <source>
        <strain evidence="7 8">NRRL 15009</strain>
    </source>
</reference>
<feature type="domain" description="4'-phosphopantetheinyl transferase" evidence="5">
    <location>
        <begin position="153"/>
        <end position="217"/>
    </location>
</feature>
<evidence type="ECO:0000259" key="5">
    <source>
        <dbReference type="Pfam" id="PF01648"/>
    </source>
</evidence>
<keyword evidence="3" id="KW-0479">Metal-binding</keyword>
<dbReference type="GO" id="GO:0005886">
    <property type="term" value="C:plasma membrane"/>
    <property type="evidence" value="ECO:0007669"/>
    <property type="project" value="TreeGrafter"/>
</dbReference>
<gene>
    <name evidence="7" type="ORF">BU52_15940</name>
</gene>
<feature type="binding site" evidence="2">
    <location>
        <position position="197"/>
    </location>
    <ligand>
        <name>CoA</name>
        <dbReference type="ChEBI" id="CHEBI:57287"/>
    </ligand>
</feature>
<accession>A0A081XRQ0</accession>
<dbReference type="PANTHER" id="PTHR38096">
    <property type="entry name" value="ENTEROBACTIN SYNTHASE COMPONENT D"/>
    <property type="match status" value="1"/>
</dbReference>
<dbReference type="InterPro" id="IPR037143">
    <property type="entry name" value="4-PPantetheinyl_Trfase_dom_sf"/>
</dbReference>
<keyword evidence="3" id="KW-0460">Magnesium</keyword>
<dbReference type="EMBL" id="JFCB01000012">
    <property type="protein sequence ID" value="KES06223.1"/>
    <property type="molecule type" value="Genomic_DNA"/>
</dbReference>
<dbReference type="GO" id="GO:0008897">
    <property type="term" value="F:holo-[acyl-carrier-protein] synthase activity"/>
    <property type="evidence" value="ECO:0007669"/>
    <property type="project" value="InterPro"/>
</dbReference>
<dbReference type="PRINTS" id="PR01399">
    <property type="entry name" value="ENTSNTHTASED"/>
</dbReference>
<evidence type="ECO:0000313" key="7">
    <source>
        <dbReference type="EMBL" id="KES06223.1"/>
    </source>
</evidence>